<keyword evidence="2" id="KW-1185">Reference proteome</keyword>
<name>A0A2S1PDX9_9CAUD</name>
<accession>A0A2S1PDX9</accession>
<evidence type="ECO:0000313" key="1">
    <source>
        <dbReference type="EMBL" id="AWH14776.1"/>
    </source>
</evidence>
<sequence>MIDGIYRIIGEISMNHRCISQGDEIYLKEDEYGNIRGPAVDWDGHETEIGYILCPDALEEIPGKTYHEAYRIWIDTVLEKVE</sequence>
<protein>
    <submittedName>
        <fullName evidence="1">Uncharacterized protein</fullName>
    </submittedName>
</protein>
<dbReference type="GeneID" id="65113148"/>
<dbReference type="RefSeq" id="YP_010095512.1">
    <property type="nucleotide sequence ID" value="NC_055746.1"/>
</dbReference>
<proteinExistence type="predicted"/>
<evidence type="ECO:0000313" key="2">
    <source>
        <dbReference type="Proteomes" id="UP000246321"/>
    </source>
</evidence>
<dbReference type="EMBL" id="MH179476">
    <property type="protein sequence ID" value="AWH14776.1"/>
    <property type="molecule type" value="Genomic_DNA"/>
</dbReference>
<reference evidence="1 2" key="1">
    <citation type="submission" date="2018-04" db="EMBL/GenBank/DDBJ databases">
        <title>Complete genome sequences of new Aeromonas and Pseudomonas phages promising in phage therapy dedicated to aquaculture.</title>
        <authorList>
            <person name="Kolsut J."/>
            <person name="Wojcik E."/>
            <person name="Wojtasik A."/>
            <person name="Dastych J."/>
        </authorList>
    </citation>
    <scope>NUCLEOTIDE SEQUENCE [LARGE SCALE GENOMIC DNA]</scope>
</reference>
<dbReference type="Proteomes" id="UP000246321">
    <property type="component" value="Segment"/>
</dbReference>
<dbReference type="KEGG" id="vg:65113148"/>
<organism evidence="1 2">
    <name type="scientific">Aeromonas phage 50AhydR13PP</name>
    <dbReference type="NCBI Taxonomy" id="2163978"/>
    <lineage>
        <taxon>Viruses</taxon>
        <taxon>Duplodnaviria</taxon>
        <taxon>Heunggongvirae</taxon>
        <taxon>Uroviricota</taxon>
        <taxon>Caudoviricetes</taxon>
        <taxon>Pantevenvirales</taxon>
        <taxon>Straboviridae</taxon>
        <taxon>Tulanevirus</taxon>
        <taxon>Tulanevirus 50ahydr13pp</taxon>
    </lineage>
</organism>